<keyword evidence="2" id="KW-0472">Membrane</keyword>
<dbReference type="InterPro" id="IPR010273">
    <property type="entry name" value="DUF881"/>
</dbReference>
<name>A0A133S325_9FIRM</name>
<accession>A0A133S325</accession>
<dbReference type="Gene3D" id="3.30.70.1880">
    <property type="entry name" value="Protein of unknown function DUF881"/>
    <property type="match status" value="1"/>
</dbReference>
<dbReference type="PATRIC" id="fig|39777.7.peg.1393"/>
<dbReference type="Pfam" id="PF05949">
    <property type="entry name" value="DUF881"/>
    <property type="match status" value="1"/>
</dbReference>
<reference evidence="3 4" key="1">
    <citation type="submission" date="2016-01" db="EMBL/GenBank/DDBJ databases">
        <authorList>
            <person name="Oliw E.H."/>
        </authorList>
    </citation>
    <scope>NUCLEOTIDE SEQUENCE [LARGE SCALE GENOMIC DNA]</scope>
    <source>
        <strain evidence="3 4">CMW7756B</strain>
    </source>
</reference>
<evidence type="ECO:0000313" key="3">
    <source>
        <dbReference type="EMBL" id="KXA62865.1"/>
    </source>
</evidence>
<sequence>MDDVVKHERWAIGLVSFVLGFMVITQYKMTQDNIQENIRLQRTGDLVAQLKDAEHEKDALLKQIEQLKASGSGSSADETLLRKAALTNVKGPGVTVLIEDSTKPIQGGENPNLYVIHDEDILRIVNELRAGGAEALAINDQRLIGTSEIRCSGPTITVNGKVYGAPFTVKAIGNPKTLNSALTMRGGIVDSLKHWGIKVTIKEEPSIAIPAFTGSYREEHLQSNELGGKE</sequence>
<proteinExistence type="inferred from homology"/>
<gene>
    <name evidence="3" type="ORF">HMPREF3233_01428</name>
</gene>
<dbReference type="AlphaFoldDB" id="A0A133S325"/>
<keyword evidence="2" id="KW-0812">Transmembrane</keyword>
<dbReference type="STRING" id="39777.B7L28_05475"/>
<organism evidence="3">
    <name type="scientific">Veillonella atypica</name>
    <dbReference type="NCBI Taxonomy" id="39777"/>
    <lineage>
        <taxon>Bacteria</taxon>
        <taxon>Bacillati</taxon>
        <taxon>Bacillota</taxon>
        <taxon>Negativicutes</taxon>
        <taxon>Veillonellales</taxon>
        <taxon>Veillonellaceae</taxon>
        <taxon>Veillonella</taxon>
    </lineage>
</organism>
<dbReference type="PANTHER" id="PTHR37313:SF2">
    <property type="entry name" value="UPF0749 PROTEIN YLXX"/>
    <property type="match status" value="1"/>
</dbReference>
<evidence type="ECO:0000313" key="4">
    <source>
        <dbReference type="Proteomes" id="UP000070226"/>
    </source>
</evidence>
<dbReference type="PANTHER" id="PTHR37313">
    <property type="entry name" value="UPF0749 PROTEIN RV1825"/>
    <property type="match status" value="1"/>
</dbReference>
<protein>
    <recommendedName>
        <fullName evidence="5">DUF881 domain-containing protein</fullName>
    </recommendedName>
</protein>
<comment type="caution">
    <text evidence="3">The sequence shown here is derived from an EMBL/GenBank/DDBJ whole genome shotgun (WGS) entry which is preliminary data.</text>
</comment>
<evidence type="ECO:0008006" key="5">
    <source>
        <dbReference type="Google" id="ProtNLM"/>
    </source>
</evidence>
<comment type="similarity">
    <text evidence="1">Belongs to the UPF0749 family.</text>
</comment>
<evidence type="ECO:0000256" key="1">
    <source>
        <dbReference type="ARBA" id="ARBA00009108"/>
    </source>
</evidence>
<keyword evidence="2" id="KW-1133">Transmembrane helix</keyword>
<evidence type="ECO:0000256" key="2">
    <source>
        <dbReference type="SAM" id="Phobius"/>
    </source>
</evidence>
<dbReference type="EMBL" id="LRQT01000079">
    <property type="protein sequence ID" value="KXA62865.1"/>
    <property type="molecule type" value="Genomic_DNA"/>
</dbReference>
<feature type="transmembrane region" description="Helical" evidence="2">
    <location>
        <begin position="12"/>
        <end position="29"/>
    </location>
</feature>
<dbReference type="Proteomes" id="UP000070226">
    <property type="component" value="Unassembled WGS sequence"/>
</dbReference>